<evidence type="ECO:0000313" key="8">
    <source>
        <dbReference type="Proteomes" id="UP001290462"/>
    </source>
</evidence>
<dbReference type="Proteomes" id="UP001290462">
    <property type="component" value="Unassembled WGS sequence"/>
</dbReference>
<dbReference type="InterPro" id="IPR017871">
    <property type="entry name" value="ABC_transporter-like_CS"/>
</dbReference>
<evidence type="ECO:0000256" key="4">
    <source>
        <dbReference type="ARBA" id="ARBA00022840"/>
    </source>
</evidence>
<name>A0AAW9JN92_CARML</name>
<sequence length="328" mass="36134">MIKFENVTKEYQADTPVVSSLNLEIKAGEFFVLIGPSGSGKTTTLKMINRLIPLTTGTIRIQGKPISEYNLNELRWNIGYVLQQIALFPNMTIEENITIVPEMKKWPKNQLANRVTDLLNSVGLDAESYRHRKPAELSGGEQQRVGVLRALAADPDIILMDEPFSALDPISRKKLQEDVAKLQKKVQKTVVFVTHDMQEALALGDRICIMRDGLVEQIGTPAELAAQPKNEFVREFLQSGHIPIKEAGTVQDLLDANCYACLTTDILNDLDSNFLVPSDSIDSLVLKLTNASEISIKNPESSLIIGTITAEHLVAFLASKLQTGGAPL</sequence>
<dbReference type="AlphaFoldDB" id="A0AAW9JN92"/>
<accession>A0AAW9JN92</accession>
<evidence type="ECO:0000259" key="6">
    <source>
        <dbReference type="PROSITE" id="PS50893"/>
    </source>
</evidence>
<dbReference type="GO" id="GO:0005524">
    <property type="term" value="F:ATP binding"/>
    <property type="evidence" value="ECO:0007669"/>
    <property type="project" value="UniProtKB-KW"/>
</dbReference>
<dbReference type="SUPFAM" id="SSF52540">
    <property type="entry name" value="P-loop containing nucleoside triphosphate hydrolases"/>
    <property type="match status" value="1"/>
</dbReference>
<dbReference type="Gene3D" id="3.40.50.300">
    <property type="entry name" value="P-loop containing nucleotide triphosphate hydrolases"/>
    <property type="match status" value="1"/>
</dbReference>
<dbReference type="FunFam" id="3.40.50.300:FF:000425">
    <property type="entry name" value="Probable ABC transporter, ATP-binding subunit"/>
    <property type="match status" value="1"/>
</dbReference>
<dbReference type="EC" id="7.6.2.9" evidence="5"/>
<dbReference type="PROSITE" id="PS50893">
    <property type="entry name" value="ABC_TRANSPORTER_2"/>
    <property type="match status" value="1"/>
</dbReference>
<dbReference type="PROSITE" id="PS00211">
    <property type="entry name" value="ABC_TRANSPORTER_1"/>
    <property type="match status" value="1"/>
</dbReference>
<dbReference type="PANTHER" id="PTHR43117:SF4">
    <property type="entry name" value="OSMOPROTECTANT IMPORT ATP-BINDING PROTEIN OSMV"/>
    <property type="match status" value="1"/>
</dbReference>
<dbReference type="Pfam" id="PF00005">
    <property type="entry name" value="ABC_tran"/>
    <property type="match status" value="1"/>
</dbReference>
<dbReference type="GO" id="GO:0016887">
    <property type="term" value="F:ATP hydrolysis activity"/>
    <property type="evidence" value="ECO:0007669"/>
    <property type="project" value="InterPro"/>
</dbReference>
<gene>
    <name evidence="7" type="ORF">RAK27_00115</name>
</gene>
<protein>
    <recommendedName>
        <fullName evidence="5">ABC-type quaternary amine transporter</fullName>
        <ecNumber evidence="5">7.6.2.9</ecNumber>
    </recommendedName>
</protein>
<keyword evidence="2" id="KW-0813">Transport</keyword>
<keyword evidence="4 7" id="KW-0067">ATP-binding</keyword>
<evidence type="ECO:0000256" key="3">
    <source>
        <dbReference type="ARBA" id="ARBA00022741"/>
    </source>
</evidence>
<proteinExistence type="inferred from homology"/>
<dbReference type="InterPro" id="IPR003593">
    <property type="entry name" value="AAA+_ATPase"/>
</dbReference>
<evidence type="ECO:0000313" key="7">
    <source>
        <dbReference type="EMBL" id="MDZ5757058.1"/>
    </source>
</evidence>
<keyword evidence="3" id="KW-0547">Nucleotide-binding</keyword>
<dbReference type="SMART" id="SM00382">
    <property type="entry name" value="AAA"/>
    <property type="match status" value="1"/>
</dbReference>
<dbReference type="InterPro" id="IPR027417">
    <property type="entry name" value="P-loop_NTPase"/>
</dbReference>
<evidence type="ECO:0000256" key="2">
    <source>
        <dbReference type="ARBA" id="ARBA00022448"/>
    </source>
</evidence>
<dbReference type="PANTHER" id="PTHR43117">
    <property type="entry name" value="OSMOPROTECTANT IMPORT ATP-BINDING PROTEIN OSMV"/>
    <property type="match status" value="1"/>
</dbReference>
<comment type="caution">
    <text evidence="7">The sequence shown here is derived from an EMBL/GenBank/DDBJ whole genome shotgun (WGS) entry which is preliminary data.</text>
</comment>
<evidence type="ECO:0000256" key="1">
    <source>
        <dbReference type="ARBA" id="ARBA00005417"/>
    </source>
</evidence>
<evidence type="ECO:0000256" key="5">
    <source>
        <dbReference type="ARBA" id="ARBA00066388"/>
    </source>
</evidence>
<feature type="domain" description="ABC transporter" evidence="6">
    <location>
        <begin position="2"/>
        <end position="237"/>
    </location>
</feature>
<organism evidence="7 8">
    <name type="scientific">Carnobacterium maltaromaticum</name>
    <name type="common">Carnobacterium piscicola</name>
    <dbReference type="NCBI Taxonomy" id="2751"/>
    <lineage>
        <taxon>Bacteria</taxon>
        <taxon>Bacillati</taxon>
        <taxon>Bacillota</taxon>
        <taxon>Bacilli</taxon>
        <taxon>Lactobacillales</taxon>
        <taxon>Carnobacteriaceae</taxon>
        <taxon>Carnobacterium</taxon>
    </lineage>
</organism>
<dbReference type="RefSeq" id="WP_322808209.1">
    <property type="nucleotide sequence ID" value="NZ_JAVBVO010000001.1"/>
</dbReference>
<reference evidence="7" key="1">
    <citation type="submission" date="2023-08" db="EMBL/GenBank/DDBJ databases">
        <title>Genomic characterization of piscicolin 126 produced by Carnobacterium maltaromaticum CM22 strain isolated from salmon (Salmo salar).</title>
        <authorList>
            <person name="Gonzalez-Gragera E."/>
            <person name="Garcia-Lopez J.D."/>
            <person name="Teso-Perez C."/>
            <person name="Gimenez-Hernandez I."/>
            <person name="Peralta-Sanchez J.M."/>
            <person name="Valdivia E."/>
            <person name="Montalban-Lopez M."/>
            <person name="Martin-Platero A.M."/>
            <person name="Banos A."/>
            <person name="Martinez-Bueno M."/>
        </authorList>
    </citation>
    <scope>NUCLEOTIDE SEQUENCE</scope>
    <source>
        <strain evidence="7">CM22</strain>
    </source>
</reference>
<dbReference type="EMBL" id="JAVBVO010000001">
    <property type="protein sequence ID" value="MDZ5757058.1"/>
    <property type="molecule type" value="Genomic_DNA"/>
</dbReference>
<dbReference type="InterPro" id="IPR003439">
    <property type="entry name" value="ABC_transporter-like_ATP-bd"/>
</dbReference>
<dbReference type="GO" id="GO:0015418">
    <property type="term" value="F:ABC-type quaternary ammonium compound transporting activity"/>
    <property type="evidence" value="ECO:0007669"/>
    <property type="project" value="UniProtKB-EC"/>
</dbReference>
<comment type="similarity">
    <text evidence="1">Belongs to the ABC transporter superfamily.</text>
</comment>